<keyword evidence="5 7" id="KW-1133">Transmembrane helix</keyword>
<sequence>MLPLPSAPDCASEEGTWCQQVYKLTGNEWLAASADWLVAKPLKIILILLIAFLIRFLIRKLIDKLTKAPGDGKHPALLRPLRNRTNGPLSIETIERSRQRAETIGSVLKSITTFLVLGIAVIEILAELGIAVGPLIASAGIVGVALGFGAQSLVQDFLSGIFMMLEDQYGVGDVVDLGEAIGVVETVGLRITTVRALDGTVWYVRNGEIMRVGNFSQDHSVAVIDIPLAHSADIEHATRLISQTATEVTSEPPVSEDALEQPNVLGVDKITVQAVYIRLTLKVRPGKQWAVQRTLRGKILAALSDAGFENPLPLLLGSETTE</sequence>
<feature type="domain" description="Mechanosensitive ion channel MscS C-terminal" evidence="9">
    <location>
        <begin position="223"/>
        <end position="307"/>
    </location>
</feature>
<dbReference type="SUPFAM" id="SSF82861">
    <property type="entry name" value="Mechanosensitive channel protein MscS (YggB), transmembrane region"/>
    <property type="match status" value="1"/>
</dbReference>
<evidence type="ECO:0000259" key="10">
    <source>
        <dbReference type="Pfam" id="PF21088"/>
    </source>
</evidence>
<feature type="transmembrane region" description="Helical" evidence="7">
    <location>
        <begin position="37"/>
        <end position="58"/>
    </location>
</feature>
<feature type="domain" description="Mechanosensitive ion channel transmembrane helices 2/3" evidence="10">
    <location>
        <begin position="111"/>
        <end position="151"/>
    </location>
</feature>
<dbReference type="PANTHER" id="PTHR30460:SF0">
    <property type="entry name" value="MODERATE CONDUCTANCE MECHANOSENSITIVE CHANNEL YBIO"/>
    <property type="match status" value="1"/>
</dbReference>
<evidence type="ECO:0000256" key="7">
    <source>
        <dbReference type="SAM" id="Phobius"/>
    </source>
</evidence>
<dbReference type="Pfam" id="PF21082">
    <property type="entry name" value="MS_channel_3rd"/>
    <property type="match status" value="1"/>
</dbReference>
<dbReference type="PANTHER" id="PTHR30460">
    <property type="entry name" value="MODERATE CONDUCTANCE MECHANOSENSITIVE CHANNEL YBIO"/>
    <property type="match status" value="1"/>
</dbReference>
<evidence type="ECO:0000256" key="4">
    <source>
        <dbReference type="ARBA" id="ARBA00022692"/>
    </source>
</evidence>
<dbReference type="InterPro" id="IPR045276">
    <property type="entry name" value="YbiO_bact"/>
</dbReference>
<evidence type="ECO:0000256" key="1">
    <source>
        <dbReference type="ARBA" id="ARBA00004651"/>
    </source>
</evidence>
<dbReference type="EMBL" id="JBHSXX010000001">
    <property type="protein sequence ID" value="MFC6870118.1"/>
    <property type="molecule type" value="Genomic_DNA"/>
</dbReference>
<comment type="similarity">
    <text evidence="2">Belongs to the MscS (TC 1.A.23) family.</text>
</comment>
<dbReference type="Gene3D" id="2.30.30.60">
    <property type="match status" value="1"/>
</dbReference>
<dbReference type="InterPro" id="IPR010920">
    <property type="entry name" value="LSM_dom_sf"/>
</dbReference>
<comment type="caution">
    <text evidence="11">The sequence shown here is derived from an EMBL/GenBank/DDBJ whole genome shotgun (WGS) entry which is preliminary data.</text>
</comment>
<dbReference type="Gene3D" id="3.30.70.100">
    <property type="match status" value="1"/>
</dbReference>
<accession>A0ABW2C4Q2</accession>
<dbReference type="Gene3D" id="1.10.287.1260">
    <property type="match status" value="1"/>
</dbReference>
<feature type="transmembrane region" description="Helical" evidence="7">
    <location>
        <begin position="106"/>
        <end position="126"/>
    </location>
</feature>
<name>A0ABW2C4Q2_9PSEU</name>
<dbReference type="InterPro" id="IPR011066">
    <property type="entry name" value="MscS_channel_C_sf"/>
</dbReference>
<keyword evidence="12" id="KW-1185">Reference proteome</keyword>
<dbReference type="Pfam" id="PF00924">
    <property type="entry name" value="MS_channel_2nd"/>
    <property type="match status" value="1"/>
</dbReference>
<protein>
    <submittedName>
        <fullName evidence="11">Mechanosensitive ion channel family protein</fullName>
    </submittedName>
</protein>
<keyword evidence="4 7" id="KW-0812">Transmembrane</keyword>
<feature type="domain" description="Mechanosensitive ion channel MscS" evidence="8">
    <location>
        <begin position="153"/>
        <end position="216"/>
    </location>
</feature>
<dbReference type="SUPFAM" id="SSF82689">
    <property type="entry name" value="Mechanosensitive channel protein MscS (YggB), C-terminal domain"/>
    <property type="match status" value="1"/>
</dbReference>
<evidence type="ECO:0000256" key="5">
    <source>
        <dbReference type="ARBA" id="ARBA00022989"/>
    </source>
</evidence>
<proteinExistence type="inferred from homology"/>
<evidence type="ECO:0000313" key="11">
    <source>
        <dbReference type="EMBL" id="MFC6870118.1"/>
    </source>
</evidence>
<evidence type="ECO:0000259" key="8">
    <source>
        <dbReference type="Pfam" id="PF00924"/>
    </source>
</evidence>
<evidence type="ECO:0000256" key="2">
    <source>
        <dbReference type="ARBA" id="ARBA00008017"/>
    </source>
</evidence>
<keyword evidence="3" id="KW-1003">Cell membrane</keyword>
<dbReference type="SUPFAM" id="SSF50182">
    <property type="entry name" value="Sm-like ribonucleoproteins"/>
    <property type="match status" value="1"/>
</dbReference>
<organism evidence="11 12">
    <name type="scientific">Haloechinothrix salitolerans</name>
    <dbReference type="NCBI Taxonomy" id="926830"/>
    <lineage>
        <taxon>Bacteria</taxon>
        <taxon>Bacillati</taxon>
        <taxon>Actinomycetota</taxon>
        <taxon>Actinomycetes</taxon>
        <taxon>Pseudonocardiales</taxon>
        <taxon>Pseudonocardiaceae</taxon>
        <taxon>Haloechinothrix</taxon>
    </lineage>
</organism>
<dbReference type="InterPro" id="IPR006685">
    <property type="entry name" value="MscS_channel_2nd"/>
</dbReference>
<reference evidence="12" key="1">
    <citation type="journal article" date="2019" name="Int. J. Syst. Evol. Microbiol.">
        <title>The Global Catalogue of Microorganisms (GCM) 10K type strain sequencing project: providing services to taxonomists for standard genome sequencing and annotation.</title>
        <authorList>
            <consortium name="The Broad Institute Genomics Platform"/>
            <consortium name="The Broad Institute Genome Sequencing Center for Infectious Disease"/>
            <person name="Wu L."/>
            <person name="Ma J."/>
        </authorList>
    </citation>
    <scope>NUCLEOTIDE SEQUENCE [LARGE SCALE GENOMIC DNA]</scope>
    <source>
        <strain evidence="12">KCTC 32255</strain>
    </source>
</reference>
<gene>
    <name evidence="11" type="ORF">ACFQGD_23535</name>
</gene>
<keyword evidence="6 7" id="KW-0472">Membrane</keyword>
<evidence type="ECO:0000256" key="6">
    <source>
        <dbReference type="ARBA" id="ARBA00023136"/>
    </source>
</evidence>
<feature type="transmembrane region" description="Helical" evidence="7">
    <location>
        <begin position="132"/>
        <end position="154"/>
    </location>
</feature>
<evidence type="ECO:0000256" key="3">
    <source>
        <dbReference type="ARBA" id="ARBA00022475"/>
    </source>
</evidence>
<dbReference type="InterPro" id="IPR049278">
    <property type="entry name" value="MS_channel_C"/>
</dbReference>
<evidence type="ECO:0000259" key="9">
    <source>
        <dbReference type="Pfam" id="PF21082"/>
    </source>
</evidence>
<comment type="subcellular location">
    <subcellularLocation>
        <location evidence="1">Cell membrane</location>
        <topology evidence="1">Multi-pass membrane protein</topology>
    </subcellularLocation>
</comment>
<dbReference type="Pfam" id="PF21088">
    <property type="entry name" value="MS_channel_1st"/>
    <property type="match status" value="1"/>
</dbReference>
<dbReference type="Proteomes" id="UP001596337">
    <property type="component" value="Unassembled WGS sequence"/>
</dbReference>
<dbReference type="InterPro" id="IPR049142">
    <property type="entry name" value="MS_channel_1st"/>
</dbReference>
<dbReference type="InterPro" id="IPR011014">
    <property type="entry name" value="MscS_channel_TM-2"/>
</dbReference>
<evidence type="ECO:0000313" key="12">
    <source>
        <dbReference type="Proteomes" id="UP001596337"/>
    </source>
</evidence>
<dbReference type="RefSeq" id="WP_345394324.1">
    <property type="nucleotide sequence ID" value="NZ_BAABLA010000021.1"/>
</dbReference>
<dbReference type="InterPro" id="IPR023408">
    <property type="entry name" value="MscS_beta-dom_sf"/>
</dbReference>